<evidence type="ECO:0000259" key="6">
    <source>
        <dbReference type="PROSITE" id="PS50045"/>
    </source>
</evidence>
<dbReference type="SUPFAM" id="SSF46689">
    <property type="entry name" value="Homeodomain-like"/>
    <property type="match status" value="1"/>
</dbReference>
<evidence type="ECO:0000313" key="8">
    <source>
        <dbReference type="EMBL" id="SDV50997.1"/>
    </source>
</evidence>
<dbReference type="Pfam" id="PF00072">
    <property type="entry name" value="Response_reg"/>
    <property type="match status" value="1"/>
</dbReference>
<dbReference type="GO" id="GO:0005524">
    <property type="term" value="F:ATP binding"/>
    <property type="evidence" value="ECO:0007669"/>
    <property type="project" value="UniProtKB-KW"/>
</dbReference>
<dbReference type="Gene3D" id="3.40.50.300">
    <property type="entry name" value="P-loop containing nucleotide triphosphate hydrolases"/>
    <property type="match status" value="1"/>
</dbReference>
<dbReference type="GO" id="GO:0043565">
    <property type="term" value="F:sequence-specific DNA binding"/>
    <property type="evidence" value="ECO:0007669"/>
    <property type="project" value="InterPro"/>
</dbReference>
<feature type="domain" description="Response regulatory" evidence="7">
    <location>
        <begin position="3"/>
        <end position="119"/>
    </location>
</feature>
<dbReference type="InterPro" id="IPR058031">
    <property type="entry name" value="AAA_lid_NorR"/>
</dbReference>
<dbReference type="PRINTS" id="PR01590">
    <property type="entry name" value="HTHFIS"/>
</dbReference>
<dbReference type="SUPFAM" id="SSF52172">
    <property type="entry name" value="CheY-like"/>
    <property type="match status" value="1"/>
</dbReference>
<feature type="domain" description="Sigma-54 factor interaction" evidence="6">
    <location>
        <begin position="144"/>
        <end position="377"/>
    </location>
</feature>
<dbReference type="SMART" id="SM00382">
    <property type="entry name" value="AAA"/>
    <property type="match status" value="1"/>
</dbReference>
<dbReference type="InterPro" id="IPR001789">
    <property type="entry name" value="Sig_transdc_resp-reg_receiver"/>
</dbReference>
<dbReference type="Pfam" id="PF00158">
    <property type="entry name" value="Sigma54_activat"/>
    <property type="match status" value="1"/>
</dbReference>
<dbReference type="PANTHER" id="PTHR32071">
    <property type="entry name" value="TRANSCRIPTIONAL REGULATORY PROTEIN"/>
    <property type="match status" value="1"/>
</dbReference>
<accession>A0A1H2PWR0</accession>
<dbReference type="STRING" id="1770053.SAMN05216551_11494"/>
<dbReference type="CDD" id="cd00156">
    <property type="entry name" value="REC"/>
    <property type="match status" value="1"/>
</dbReference>
<dbReference type="Pfam" id="PF25601">
    <property type="entry name" value="AAA_lid_14"/>
    <property type="match status" value="1"/>
</dbReference>
<dbReference type="Gene3D" id="1.10.8.60">
    <property type="match status" value="1"/>
</dbReference>
<dbReference type="PROSITE" id="PS50110">
    <property type="entry name" value="RESPONSE_REGULATORY"/>
    <property type="match status" value="1"/>
</dbReference>
<feature type="modified residue" description="4-aspartylphosphate" evidence="5">
    <location>
        <position position="52"/>
    </location>
</feature>
<dbReference type="Gene3D" id="3.40.50.2300">
    <property type="match status" value="1"/>
</dbReference>
<sequence length="452" mass="48928">MPHALIVEDDPNSLSGLAAILEADDFSVDTAATLAEAKRALSRFIPDIVLIDLNLPDGKGLDLLPHLPLQPPNASVPVIVMTGNATVESAIEALRHGIWDYLLKPVSIPRLRSLLARIPRPFELTEQVQTLKAQLRQLGHFGPMVGRSQAINTLYDSLEQHAGTEHAVLLVGESGAGKQIAAKTLHQMSRRRKGAFVSFDCRIAASSRPFATMLFGQEQGGPATPFLSADGRAAGALERASGGTLFLDELTQLPIEHQHALAATLRSRTFQRLGGSVDLPADFRVIASTTQDPQRAVAEGRLRQDLYLAFEASTVSIPPLRERREDVAQLAHHFVDLFNQREGGNKRLAADALAALEARNWSGNVKELRDAIEQAYRGADDLLTISALDGQVNGQGSRGGSVHIDVGTPLADVEEMLIRATLDAVGGTRHRAASMLGISPKTLYNKLQRMKY</sequence>
<dbReference type="GO" id="GO:0006355">
    <property type="term" value="P:regulation of DNA-templated transcription"/>
    <property type="evidence" value="ECO:0007669"/>
    <property type="project" value="InterPro"/>
</dbReference>
<protein>
    <submittedName>
        <fullName evidence="8">DNA-binding transcriptional response regulator, NtrC family, contains REC, AAA-type ATPase, and a Fis-type DNA-binding domains</fullName>
    </submittedName>
</protein>
<keyword evidence="9" id="KW-1185">Reference proteome</keyword>
<dbReference type="GO" id="GO:0000160">
    <property type="term" value="P:phosphorelay signal transduction system"/>
    <property type="evidence" value="ECO:0007669"/>
    <property type="project" value="InterPro"/>
</dbReference>
<keyword evidence="4" id="KW-0804">Transcription</keyword>
<dbReference type="RefSeq" id="WP_091912369.1">
    <property type="nucleotide sequence ID" value="NZ_FNLO01000014.1"/>
</dbReference>
<dbReference type="Proteomes" id="UP000243719">
    <property type="component" value="Unassembled WGS sequence"/>
</dbReference>
<dbReference type="InterPro" id="IPR009057">
    <property type="entry name" value="Homeodomain-like_sf"/>
</dbReference>
<name>A0A1H2PWR0_9BURK</name>
<proteinExistence type="predicted"/>
<dbReference type="InterPro" id="IPR027417">
    <property type="entry name" value="P-loop_NTPase"/>
</dbReference>
<dbReference type="InterPro" id="IPR002078">
    <property type="entry name" value="Sigma_54_int"/>
</dbReference>
<evidence type="ECO:0000256" key="3">
    <source>
        <dbReference type="ARBA" id="ARBA00023015"/>
    </source>
</evidence>
<dbReference type="SMART" id="SM00448">
    <property type="entry name" value="REC"/>
    <property type="match status" value="1"/>
</dbReference>
<gene>
    <name evidence="8" type="ORF">SAMN05216551_11494</name>
</gene>
<evidence type="ECO:0000256" key="2">
    <source>
        <dbReference type="ARBA" id="ARBA00022840"/>
    </source>
</evidence>
<dbReference type="AlphaFoldDB" id="A0A1H2PWR0"/>
<dbReference type="PROSITE" id="PS50045">
    <property type="entry name" value="SIGMA54_INTERACT_4"/>
    <property type="match status" value="1"/>
</dbReference>
<dbReference type="OrthoDB" id="9761705at2"/>
<keyword evidence="3" id="KW-0805">Transcription regulation</keyword>
<dbReference type="CDD" id="cd00009">
    <property type="entry name" value="AAA"/>
    <property type="match status" value="1"/>
</dbReference>
<evidence type="ECO:0000313" key="9">
    <source>
        <dbReference type="Proteomes" id="UP000243719"/>
    </source>
</evidence>
<reference evidence="9" key="1">
    <citation type="submission" date="2016-09" db="EMBL/GenBank/DDBJ databases">
        <authorList>
            <person name="Varghese N."/>
            <person name="Submissions S."/>
        </authorList>
    </citation>
    <scope>NUCLEOTIDE SEQUENCE [LARGE SCALE GENOMIC DNA]</scope>
    <source>
        <strain evidence="9">JS23</strain>
    </source>
</reference>
<dbReference type="Pfam" id="PF02954">
    <property type="entry name" value="HTH_8"/>
    <property type="match status" value="1"/>
</dbReference>
<dbReference type="InterPro" id="IPR002197">
    <property type="entry name" value="HTH_Fis"/>
</dbReference>
<organism evidence="8 9">
    <name type="scientific">Chitinasiproducens palmae</name>
    <dbReference type="NCBI Taxonomy" id="1770053"/>
    <lineage>
        <taxon>Bacteria</taxon>
        <taxon>Pseudomonadati</taxon>
        <taxon>Pseudomonadota</taxon>
        <taxon>Betaproteobacteria</taxon>
        <taxon>Burkholderiales</taxon>
        <taxon>Burkholderiaceae</taxon>
        <taxon>Chitinasiproducens</taxon>
    </lineage>
</organism>
<dbReference type="InterPro" id="IPR025943">
    <property type="entry name" value="Sigma_54_int_dom_ATP-bd_2"/>
</dbReference>
<keyword evidence="1" id="KW-0547">Nucleotide-binding</keyword>
<evidence type="ECO:0000256" key="1">
    <source>
        <dbReference type="ARBA" id="ARBA00022741"/>
    </source>
</evidence>
<dbReference type="InterPro" id="IPR003593">
    <property type="entry name" value="AAA+_ATPase"/>
</dbReference>
<keyword evidence="5" id="KW-0597">Phosphoprotein</keyword>
<dbReference type="EMBL" id="FNLO01000014">
    <property type="protein sequence ID" value="SDV50997.1"/>
    <property type="molecule type" value="Genomic_DNA"/>
</dbReference>
<dbReference type="SUPFAM" id="SSF52540">
    <property type="entry name" value="P-loop containing nucleoside triphosphate hydrolases"/>
    <property type="match status" value="1"/>
</dbReference>
<dbReference type="PROSITE" id="PS00676">
    <property type="entry name" value="SIGMA54_INTERACT_2"/>
    <property type="match status" value="1"/>
</dbReference>
<keyword evidence="8" id="KW-0238">DNA-binding</keyword>
<evidence type="ECO:0000256" key="5">
    <source>
        <dbReference type="PROSITE-ProRule" id="PRU00169"/>
    </source>
</evidence>
<dbReference type="InterPro" id="IPR011006">
    <property type="entry name" value="CheY-like_superfamily"/>
</dbReference>
<keyword evidence="2" id="KW-0067">ATP-binding</keyword>
<dbReference type="Gene3D" id="1.10.10.60">
    <property type="entry name" value="Homeodomain-like"/>
    <property type="match status" value="1"/>
</dbReference>
<evidence type="ECO:0000259" key="7">
    <source>
        <dbReference type="PROSITE" id="PS50110"/>
    </source>
</evidence>
<evidence type="ECO:0000256" key="4">
    <source>
        <dbReference type="ARBA" id="ARBA00023163"/>
    </source>
</evidence>